<feature type="domain" description="SRCR" evidence="14">
    <location>
        <begin position="687"/>
        <end position="783"/>
    </location>
</feature>
<feature type="disulfide bond" evidence="10">
    <location>
        <begin position="1936"/>
        <end position="1946"/>
    </location>
</feature>
<dbReference type="Pfam" id="PF00530">
    <property type="entry name" value="SRCR"/>
    <property type="match status" value="26"/>
</dbReference>
<feature type="disulfide bond" evidence="10">
    <location>
        <begin position="1830"/>
        <end position="1840"/>
    </location>
</feature>
<dbReference type="PROSITE" id="PS00420">
    <property type="entry name" value="SRCR_1"/>
    <property type="match status" value="2"/>
</dbReference>
<feature type="disulfide bond" evidence="10">
    <location>
        <begin position="2270"/>
        <end position="2280"/>
    </location>
</feature>
<dbReference type="PRINTS" id="PR00258">
    <property type="entry name" value="SPERACTRCPTR"/>
</dbReference>
<dbReference type="FunFam" id="3.10.250.10:FF:000007">
    <property type="entry name" value="Soluble scavenger receptor cysteine-rich domain-containing protein SSC5D"/>
    <property type="match status" value="2"/>
</dbReference>
<comment type="caution">
    <text evidence="10">Lacks conserved residue(s) required for the propagation of feature annotation.</text>
</comment>
<feature type="disulfide bond" evidence="10">
    <location>
        <begin position="753"/>
        <end position="763"/>
    </location>
</feature>
<evidence type="ECO:0000256" key="7">
    <source>
        <dbReference type="ARBA" id="ARBA00023157"/>
    </source>
</evidence>
<evidence type="ECO:0000256" key="1">
    <source>
        <dbReference type="ARBA" id="ARBA00004167"/>
    </source>
</evidence>
<feature type="domain" description="SRCR" evidence="14">
    <location>
        <begin position="1334"/>
        <end position="1432"/>
    </location>
</feature>
<dbReference type="FunFam" id="3.10.250.10:FF:000001">
    <property type="entry name" value="Lysyl oxidase 4 isoform X1"/>
    <property type="match status" value="1"/>
</dbReference>
<feature type="disulfide bond" evidence="10">
    <location>
        <begin position="1076"/>
        <end position="1086"/>
    </location>
</feature>
<feature type="disulfide bond" evidence="10">
    <location>
        <begin position="859"/>
        <end position="869"/>
    </location>
</feature>
<feature type="disulfide bond" evidence="10">
    <location>
        <begin position="968"/>
        <end position="978"/>
    </location>
</feature>
<feature type="disulfide bond" evidence="10">
    <location>
        <begin position="2490"/>
        <end position="2500"/>
    </location>
</feature>
<feature type="disulfide bond" evidence="10">
    <location>
        <begin position="1907"/>
        <end position="1968"/>
    </location>
</feature>
<feature type="domain" description="SRCR" evidence="14">
    <location>
        <begin position="2310"/>
        <end position="2420"/>
    </location>
</feature>
<feature type="domain" description="SRCR" evidence="14">
    <location>
        <begin position="1113"/>
        <end position="1213"/>
    </location>
</feature>
<feature type="domain" description="SRCR" evidence="14">
    <location>
        <begin position="1763"/>
        <end position="1860"/>
    </location>
</feature>
<dbReference type="PANTHER" id="PTHR19331:SF465">
    <property type="entry name" value="EGG PEPTIDE SPERACT RECEPTOR"/>
    <property type="match status" value="1"/>
</dbReference>
<feature type="disulfide bond" evidence="10">
    <location>
        <begin position="2783"/>
        <end position="2847"/>
    </location>
</feature>
<evidence type="ECO:0000256" key="8">
    <source>
        <dbReference type="ARBA" id="ARBA00023170"/>
    </source>
</evidence>
<dbReference type="InterPro" id="IPR036772">
    <property type="entry name" value="SRCR-like_dom_sf"/>
</dbReference>
<feature type="disulfide bond" evidence="10">
    <location>
        <begin position="2796"/>
        <end position="2857"/>
    </location>
</feature>
<keyword evidence="3 13" id="KW-0732">Signal</keyword>
<feature type="disulfide bond" evidence="10">
    <location>
        <begin position="2378"/>
        <end position="2388"/>
    </location>
</feature>
<reference evidence="15 16" key="1">
    <citation type="submission" date="2024-01" db="EMBL/GenBank/DDBJ databases">
        <title>The genome of the rayed Mediterranean limpet Patella caerulea (Linnaeus, 1758).</title>
        <authorList>
            <person name="Anh-Thu Weber A."/>
            <person name="Halstead-Nussloch G."/>
        </authorList>
    </citation>
    <scope>NUCLEOTIDE SEQUENCE [LARGE SCALE GENOMIC DNA]</scope>
    <source>
        <strain evidence="15">AATW-2023a</strain>
        <tissue evidence="15">Whole specimen</tissue>
    </source>
</reference>
<feature type="disulfide bond" evidence="10">
    <location>
        <begin position="1183"/>
        <end position="1193"/>
    </location>
</feature>
<feature type="disulfide bond" evidence="10">
    <location>
        <begin position="427"/>
        <end position="437"/>
    </location>
</feature>
<evidence type="ECO:0000256" key="12">
    <source>
        <dbReference type="SAM" id="Phobius"/>
    </source>
</evidence>
<evidence type="ECO:0000259" key="14">
    <source>
        <dbReference type="PROSITE" id="PS50287"/>
    </source>
</evidence>
<feature type="disulfide bond" evidence="10">
    <location>
        <begin position="99"/>
        <end position="109"/>
    </location>
</feature>
<feature type="region of interest" description="Disordered" evidence="11">
    <location>
        <begin position="2869"/>
        <end position="2894"/>
    </location>
</feature>
<sequence>MILACLALMLSLWQASDAAMSEVTVGGFSIKLVNGSIGEGRVEVRRNATEEWGTVCGDLWDDVDAAVVCRMFGYKYGTAKRYATFSVGVGPIYMDNVDCRGNETSLVNCPFRGWGNHDCQHYQDAGVECINQEVRIAWAGSDMGLVQIREITGWRQVCDSQWDDLDAKVVCKQMGYDDGKAMCCSKLSISSNYYYGYLRSSFTNFTCTGTEHFLTNCSYSKTNRICNINNMASVICYKPVPSQADMAFSVRLQNGSTGVESPQWGIVQVRHLGKWGISCADNWNDTTANIACKQMKHQGGIAYGATSSSRYQPLPSWVSSYNCTGSEDSLENCIEEPWGQQTRYCIPNGAMCYSSGPPIIRLVGGTSRYGRIQITINGETGTICDNNWSDSHASVICISLGYVDGFALKGSYYGRGSGSILMDGMYCNGKEASIFSCRNKGWGISDASCAGHSKDASVVCHGEVRLRNGDHSSGIVQIMNRRYGYATWTVLCGSGFGDTEARVVCHEMGFSNGRSLPAGSYGKYFGTPYIRNNIACTGSESSILNCSYAGSTCFSNSNTNYASVACFNGSRDNTTSVSLEGGTTAYQSKTGRVVVTKHGVKGRICQDYWTDVDASVVCRQLSSSNQGGVAYTYRQSGRGPFWLSQIGCFGNETKLSQCSVGPERCISRSYYKDAGVLCYTSNRAPTLSLVGGTVSSGSVQITYDNERGYICADRYLYSSTAKVICKQMGFTDGVAQRTNLPTGGAAFMGGVYCQGSESSVFQCSNAGWRSKTTCNKQANVICYKHVKLVGGVRTESSHTGRVQLYVRNTWSTVCSNMFDDNEARVTCRELGYLYGKALSPGAFGPLTFRNGNGVGGFNCTGSETTLVNCSFTSSSNCNRRYPYTTYASVACSNTNRFNGFRVSIGRNFPADVTINMYGINGTVCSDSWGDEEANVVCKQTGFRSGIALGSSTSYYSTTVPRLLSDFNCTGNENDLQSCSHSTAIPPSCSSERSTVKILCFNTDNGIQMKLTGGISRSQGIVNIKINGQWGTICDRYFSSSDAKVVCRQLGYFSATISSRRLYGNGTGFAYLRSPRCTGSESKIWNCRNSGFNVTTRSCLNHIHDARVSCTGYVRLQPNARFGAVQLYDPSTRGYGMVCADNFTNVDATVTCNELGYEYGISICCSAFGRRYASYNIVRSKISCTGREPSLMNCSYETSLTYCPARKYASVACSTTLPGNGFELQIGSSATTQASKGRVQVTYMGINGYICPDGFDDNDATVICKMKGFNKGFAYVHRNTYGWSVNDVRWLSNIQCTGTESSLNRCGGMVWGDADNCSSVGDAAVYCYQNTGLQVRLKGTARNSGRVEVAIEGVWGKLCYYSYSYSSRNKIADIVCREKGFEGGIYTTGTHNQGSGPIYITNVYCQGTENSLKECAITWGTTRTCYHINVKCYGTVRVVGSGSRPDYGRVEMKQGDSWIPVCDDQFTDEVARVACKELGYADGKMQCCSAIRRLYYYNNKPNITITNCTGTESSLTSCQYTTGVCASGNYVTVYCSATPIKVGSIVVKIDNPISKGVVNASKYGFYGPICYVGWTDTEANVACKQTGKLGGVAVYATTRSSQPMVLGGYNCTGTETSLDDCSSKGFSEDKGCSASSSSRRAAGVLCYNNGGIDIQLVNGTSRAGRVRIQYEATWGRVCQTYLSSSTANVACRQLGFNGGSINRSYSTKISYRQLGKVWMSRLACSGTESSLFQCNRYNWNPSTYSFSYGYTKCYDLGVSCYNDVRLTGGPAASAGLVEVYLNNHWGSVCDHNWSQTNTRVACKELGFDDGVRACCRAFSVSETAVMENVKCTGSESRLRDCPHGNPHTKNCYSNNVELICYKGTKHTNYTWSLGGGNTYSGEVIINYLGTNGSICSDDWDDNDASVACRELGYRHGTAYNHYIYYSSNPYWITKMACTGAERNLAACPTTTPLGEVKTCVNGNSAGILCTDSAGIYYRIAGGPQDNIGRVEVSVDGVWGSICKSYFYNKEADVFCRTLGYSAGRTNRKKYPNPPGPVYLSSFQCNGNESQLADCPHSGWKKASGNTNSYCANHQYDAGIVCYEDVRLASGFAPSEKEGPIQFYANNTWNLVCDTDFTDLSAKRFCQDIGFSDGKALCCSAYGSNYFWDNGGLNLSNMSMVCSGAESSSMDCLQPTVCESQSYASAICFNSTDIIDESYQYQFDGPKDTGGTIDVYHYGTKGRICSTFWDDANAKVYCKQRGFRDGIAYQSPYSTYVSLEDRGPYWTSAVNCTGTEQSLLNCSFNDRLNLGNCSKADAAAAACFNDDTGIQYRLVNGTSKQNGRVEISVGGVWGTICDYYWDDREAGVLCRHLNFSDGYAMYNAYYGQGTGPIWLSQLRCKGTETELHKCPHAGFSSEVIYGYSYRYGSCKRHRDDASVYCMDKVRLNLGMKSNMGAVEVYHGNQWVTVCDDGFDQIAAQIVCRSLNITHGVKIAGSSFGKSNPIGVIGVTCSPTEEHFSQCNQIYTGTCASGRYASVICSQTQIVDNGFKLELQKDTTSGISGYLKVQLNGVWGGVCSAGFDNKAATVACKQLGFKGGVPYKPNLYQRRARPILMTDVKCTGSETSLNTCIHSTISTSNNWCDYYSPRAGVLCYNTVKGIQYRLAGDKDTSRGRLEMSYDGQWGALCGYTNDPNISKVICKETGHMDGIMVSGARYRISSHYWFAGLYCRGNETAIPMCRNNGFNNTYYSYRPRPFSCEYYGPMAVQCYDSPIKLTKVRLAGGDQSSGRVEVYLEGPNQWGTVCDNSWSNDDASVVCRQLGFATGTAVLRAQIFGHGTGPIWLNDVGCIGTEMNIRDCTNSGFSPRNCDHGGDVGVICNGTYVLTTPTITSPSSKTDATEGSKSTDTQVPTTYVPSTPTVTEITFTKGVRSQSQLNSSPTPGKTAAIAVPILLVLVVAGAVVGICYYKRRNRPSGLTEELVPESESGGVRLGRNVAFFSKFRSNRPTNGDIGISNPTYGEENA</sequence>
<comment type="caution">
    <text evidence="15">The sequence shown here is derived from an EMBL/GenBank/DDBJ whole genome shotgun (WGS) entry which is preliminary data.</text>
</comment>
<keyword evidence="2 12" id="KW-0812">Transmembrane</keyword>
<feature type="domain" description="SRCR" evidence="14">
    <location>
        <begin position="2198"/>
        <end position="2302"/>
    </location>
</feature>
<feature type="domain" description="SRCR" evidence="14">
    <location>
        <begin position="2423"/>
        <end position="2519"/>
    </location>
</feature>
<dbReference type="EMBL" id="JAZGQO010000008">
    <property type="protein sequence ID" value="KAK6179250.1"/>
    <property type="molecule type" value="Genomic_DNA"/>
</dbReference>
<evidence type="ECO:0000256" key="10">
    <source>
        <dbReference type="PROSITE-ProRule" id="PRU00196"/>
    </source>
</evidence>
<feature type="domain" description="SRCR" evidence="14">
    <location>
        <begin position="577"/>
        <end position="679"/>
    </location>
</feature>
<feature type="domain" description="SRCR" evidence="14">
    <location>
        <begin position="360"/>
        <end position="461"/>
    </location>
</feature>
<dbReference type="PANTHER" id="PTHR19331">
    <property type="entry name" value="SCAVENGER RECEPTOR DOMAIN-CONTAINING"/>
    <property type="match status" value="1"/>
</dbReference>
<feature type="domain" description="SRCR" evidence="14">
    <location>
        <begin position="464"/>
        <end position="567"/>
    </location>
</feature>
<feature type="disulfide bond" evidence="10">
    <location>
        <begin position="2708"/>
        <end position="2718"/>
    </location>
</feature>
<feature type="domain" description="SRCR" evidence="14">
    <location>
        <begin position="1976"/>
        <end position="2081"/>
    </location>
</feature>
<evidence type="ECO:0000256" key="5">
    <source>
        <dbReference type="ARBA" id="ARBA00022989"/>
    </source>
</evidence>
<feature type="disulfide bond" evidence="10">
    <location>
        <begin position="207"/>
        <end position="217"/>
    </location>
</feature>
<feature type="disulfide bond" evidence="10">
    <location>
        <begin position="2827"/>
        <end position="2837"/>
    </location>
</feature>
<feature type="domain" description="SRCR" evidence="14">
    <location>
        <begin position="250"/>
        <end position="353"/>
    </location>
</feature>
<keyword evidence="6 12" id="KW-0472">Membrane</keyword>
<evidence type="ECO:0000256" key="6">
    <source>
        <dbReference type="ARBA" id="ARBA00023136"/>
    </source>
</evidence>
<keyword evidence="5 12" id="KW-1133">Transmembrane helix</keyword>
<feature type="domain" description="SRCR" evidence="14">
    <location>
        <begin position="30"/>
        <end position="130"/>
    </location>
</feature>
<feature type="domain" description="SRCR" evidence="14">
    <location>
        <begin position="1221"/>
        <end position="1327"/>
    </location>
</feature>
<dbReference type="Gene3D" id="3.10.250.10">
    <property type="entry name" value="SRCR-like domain"/>
    <property type="match status" value="26"/>
</dbReference>
<feature type="disulfide bond" evidence="10">
    <location>
        <begin position="1507"/>
        <end position="1517"/>
    </location>
</feature>
<feature type="disulfide bond" evidence="10">
    <location>
        <begin position="1610"/>
        <end position="1620"/>
    </location>
</feature>
<feature type="domain" description="SRCR" evidence="14">
    <location>
        <begin position="2641"/>
        <end position="2748"/>
    </location>
</feature>
<evidence type="ECO:0000313" key="15">
    <source>
        <dbReference type="EMBL" id="KAK6179250.1"/>
    </source>
</evidence>
<gene>
    <name evidence="15" type="ORF">SNE40_011654</name>
</gene>
<feature type="disulfide bond" evidence="10">
    <location>
        <begin position="505"/>
        <end position="566"/>
    </location>
</feature>
<feature type="disulfide bond" evidence="10">
    <location>
        <begin position="1723"/>
        <end position="1733"/>
    </location>
</feature>
<feature type="domain" description="SRCR" evidence="14">
    <location>
        <begin position="2757"/>
        <end position="2858"/>
    </location>
</feature>
<dbReference type="GO" id="GO:0016020">
    <property type="term" value="C:membrane"/>
    <property type="evidence" value="ECO:0007669"/>
    <property type="project" value="UniProtKB-SubCell"/>
</dbReference>
<accession>A0AAN8PY75</accession>
<protein>
    <recommendedName>
        <fullName evidence="14">SRCR domain-containing protein</fullName>
    </recommendedName>
</protein>
<feature type="domain" description="SRCR" evidence="14">
    <location>
        <begin position="1435"/>
        <end position="1535"/>
    </location>
</feature>
<feature type="domain" description="SRCR" evidence="14">
    <location>
        <begin position="2084"/>
        <end position="2187"/>
    </location>
</feature>
<evidence type="ECO:0000256" key="13">
    <source>
        <dbReference type="SAM" id="SignalP"/>
    </source>
</evidence>
<feature type="signal peptide" evidence="13">
    <location>
        <begin position="1"/>
        <end position="18"/>
    </location>
</feature>
<feature type="disulfide bond" evidence="10">
    <location>
        <begin position="536"/>
        <end position="546"/>
    </location>
</feature>
<feature type="chain" id="PRO_5042848753" description="SRCR domain-containing protein" evidence="13">
    <location>
        <begin position="19"/>
        <end position="3002"/>
    </location>
</feature>
<evidence type="ECO:0000256" key="2">
    <source>
        <dbReference type="ARBA" id="ARBA00022692"/>
    </source>
</evidence>
<dbReference type="Proteomes" id="UP001347796">
    <property type="component" value="Unassembled WGS sequence"/>
</dbReference>
<dbReference type="SMART" id="SM00202">
    <property type="entry name" value="SR"/>
    <property type="match status" value="26"/>
</dbReference>
<evidence type="ECO:0000256" key="11">
    <source>
        <dbReference type="SAM" id="MobiDB-lite"/>
    </source>
</evidence>
<feature type="disulfide bond" evidence="10">
    <location>
        <begin position="1151"/>
        <end position="1212"/>
    </location>
</feature>
<feature type="domain" description="SRCR" evidence="14">
    <location>
        <begin position="1546"/>
        <end position="1646"/>
    </location>
</feature>
<feature type="domain" description="SRCR" evidence="14">
    <location>
        <begin position="1653"/>
        <end position="1760"/>
    </location>
</feature>
<feature type="domain" description="SRCR" evidence="14">
    <location>
        <begin position="900"/>
        <end position="1000"/>
    </location>
</feature>
<evidence type="ECO:0000313" key="16">
    <source>
        <dbReference type="Proteomes" id="UP001347796"/>
    </source>
</evidence>
<evidence type="ECO:0000256" key="4">
    <source>
        <dbReference type="ARBA" id="ARBA00022737"/>
    </source>
</evidence>
<evidence type="ECO:0000256" key="9">
    <source>
        <dbReference type="ARBA" id="ARBA00023180"/>
    </source>
</evidence>
<feature type="disulfide bond" evidence="10">
    <location>
        <begin position="2599"/>
        <end position="2609"/>
    </location>
</feature>
<feature type="disulfide bond" evidence="10">
    <location>
        <begin position="648"/>
        <end position="658"/>
    </location>
</feature>
<name>A0AAN8PY75_PATCE</name>
<feature type="disulfide bond" evidence="10">
    <location>
        <begin position="1138"/>
        <end position="1202"/>
    </location>
</feature>
<feature type="domain" description="SRCR" evidence="14">
    <location>
        <begin position="2530"/>
        <end position="2633"/>
    </location>
</feature>
<feature type="domain" description="SRCR" evidence="14">
    <location>
        <begin position="786"/>
        <end position="892"/>
    </location>
</feature>
<dbReference type="InterPro" id="IPR001190">
    <property type="entry name" value="SRCR"/>
</dbReference>
<keyword evidence="4" id="KW-0677">Repeat</keyword>
<keyword evidence="16" id="KW-1185">Reference proteome</keyword>
<comment type="subcellular location">
    <subcellularLocation>
        <location evidence="1">Membrane</location>
        <topology evidence="1">Single-pass membrane protein</topology>
    </subcellularLocation>
</comment>
<dbReference type="FunFam" id="3.10.250.10:FF:000016">
    <property type="entry name" value="Scavenger receptor cysteine-rich protein type 12"/>
    <property type="match status" value="7"/>
</dbReference>
<feature type="disulfide bond" evidence="10">
    <location>
        <begin position="1894"/>
        <end position="1958"/>
    </location>
</feature>
<feature type="disulfide bond" evidence="10">
    <location>
        <begin position="1404"/>
        <end position="1414"/>
    </location>
</feature>
<feature type="domain" description="SRCR" evidence="14">
    <location>
        <begin position="1869"/>
        <end position="1969"/>
    </location>
</feature>
<keyword evidence="8" id="KW-0675">Receptor</keyword>
<keyword evidence="7 10" id="KW-1015">Disulfide bond</keyword>
<organism evidence="15 16">
    <name type="scientific">Patella caerulea</name>
    <name type="common">Rayed Mediterranean limpet</name>
    <dbReference type="NCBI Taxonomy" id="87958"/>
    <lineage>
        <taxon>Eukaryota</taxon>
        <taxon>Metazoa</taxon>
        <taxon>Spiralia</taxon>
        <taxon>Lophotrochozoa</taxon>
        <taxon>Mollusca</taxon>
        <taxon>Gastropoda</taxon>
        <taxon>Patellogastropoda</taxon>
        <taxon>Patelloidea</taxon>
        <taxon>Patellidae</taxon>
        <taxon>Patella</taxon>
    </lineage>
</organism>
<feature type="disulfide bond" evidence="10">
    <location>
        <begin position="924"/>
        <end position="988"/>
    </location>
</feature>
<feature type="disulfide bond" evidence="10">
    <location>
        <begin position="2160"/>
        <end position="2170"/>
    </location>
</feature>
<feature type="domain" description="SRCR" evidence="14">
    <location>
        <begin position="134"/>
        <end position="237"/>
    </location>
</feature>
<feature type="disulfide bond" evidence="10">
    <location>
        <begin position="323"/>
        <end position="333"/>
    </location>
</feature>
<feature type="transmembrane region" description="Helical" evidence="12">
    <location>
        <begin position="2924"/>
        <end position="2946"/>
    </location>
</feature>
<proteinExistence type="predicted"/>
<feature type="disulfide bond" evidence="10">
    <location>
        <begin position="1295"/>
        <end position="1305"/>
    </location>
</feature>
<evidence type="ECO:0000256" key="3">
    <source>
        <dbReference type="ARBA" id="ARBA00022729"/>
    </source>
</evidence>
<dbReference type="SUPFAM" id="SSF56487">
    <property type="entry name" value="SRCR-like"/>
    <property type="match status" value="26"/>
</dbReference>
<feature type="domain" description="SRCR" evidence="14">
    <location>
        <begin position="1008"/>
        <end position="1110"/>
    </location>
</feature>
<dbReference type="PROSITE" id="PS50287">
    <property type="entry name" value="SRCR_2"/>
    <property type="match status" value="26"/>
</dbReference>
<keyword evidence="9" id="KW-0325">Glycoprotein</keyword>
<feature type="disulfide bond" evidence="10">
    <location>
        <begin position="2043"/>
        <end position="2053"/>
    </location>
</feature>
<dbReference type="FunFam" id="3.10.250.10:FF:000011">
    <property type="entry name" value="Scavenger receptor class A member 5"/>
    <property type="match status" value="2"/>
</dbReference>